<dbReference type="Proteomes" id="UP001302429">
    <property type="component" value="Chromosome"/>
</dbReference>
<dbReference type="Gene3D" id="3.90.1140.10">
    <property type="entry name" value="Cyclic phosphodiesterase"/>
    <property type="match status" value="1"/>
</dbReference>
<evidence type="ECO:0000313" key="2">
    <source>
        <dbReference type="Proteomes" id="UP001302429"/>
    </source>
</evidence>
<dbReference type="GO" id="GO:0016874">
    <property type="term" value="F:ligase activity"/>
    <property type="evidence" value="ECO:0007669"/>
    <property type="project" value="UniProtKB-KW"/>
</dbReference>
<dbReference type="KEGG" id="acoa:RB602_07640"/>
<dbReference type="EMBL" id="CP136594">
    <property type="protein sequence ID" value="WOE76575.1"/>
    <property type="molecule type" value="Genomic_DNA"/>
</dbReference>
<dbReference type="AlphaFoldDB" id="A0AA97I2M8"/>
<keyword evidence="2" id="KW-1185">Reference proteome</keyword>
<dbReference type="RefSeq" id="WP_317084387.1">
    <property type="nucleotide sequence ID" value="NZ_CP136594.1"/>
</dbReference>
<name>A0AA97I2M8_9SPHN</name>
<organism evidence="1 2">
    <name type="scientific">Alterisphingorhabdus coralli</name>
    <dbReference type="NCBI Taxonomy" id="3071408"/>
    <lineage>
        <taxon>Bacteria</taxon>
        <taxon>Pseudomonadati</taxon>
        <taxon>Pseudomonadota</taxon>
        <taxon>Alphaproteobacteria</taxon>
        <taxon>Sphingomonadales</taxon>
        <taxon>Sphingomonadaceae</taxon>
        <taxon>Alterisphingorhabdus (ex Yan et al. 2024)</taxon>
    </lineage>
</organism>
<accession>A0AA97I2M8</accession>
<evidence type="ECO:0000313" key="1">
    <source>
        <dbReference type="EMBL" id="WOE76575.1"/>
    </source>
</evidence>
<proteinExistence type="predicted"/>
<sequence length="176" mass="19478">MIDRRPIIMTARMGLDDFAWANGLRRRYFPPERNHIAAHITLFHHLPGHYADQVVQCAKAMAGQYAAPSAILSDLMKLGGGVAYRIESPALQTMRAEIAEQFHGLLTAQDQGRPRLHITVQNKVAAAIAKETYAELATHFMPRPLSITGLALHRYDGGPWEDMGEYGFRGKTVAAG</sequence>
<keyword evidence="1" id="KW-0436">Ligase</keyword>
<protein>
    <submittedName>
        <fullName evidence="1">2'-5' RNA ligase family protein</fullName>
    </submittedName>
</protein>
<reference evidence="1 2" key="1">
    <citation type="submission" date="2023-10" db="EMBL/GenBank/DDBJ databases">
        <title>Complete genome sequence of a Sphingomonadaceae bacterium.</title>
        <authorList>
            <person name="Yan C."/>
        </authorList>
    </citation>
    <scope>NUCLEOTIDE SEQUENCE [LARGE SCALE GENOMIC DNA]</scope>
    <source>
        <strain evidence="1 2">SCSIO 66989</strain>
    </source>
</reference>
<dbReference type="Pfam" id="PF13563">
    <property type="entry name" value="2_5_RNA_ligase2"/>
    <property type="match status" value="1"/>
</dbReference>
<gene>
    <name evidence="1" type="ORF">RB602_07640</name>
</gene>